<feature type="domain" description="CCHC-type" evidence="3">
    <location>
        <begin position="250"/>
        <end position="265"/>
    </location>
</feature>
<protein>
    <recommendedName>
        <fullName evidence="3">CCHC-type domain-containing protein</fullName>
    </recommendedName>
</protein>
<evidence type="ECO:0000259" key="3">
    <source>
        <dbReference type="PROSITE" id="PS50158"/>
    </source>
</evidence>
<feature type="coiled-coil region" evidence="2">
    <location>
        <begin position="94"/>
        <end position="121"/>
    </location>
</feature>
<evidence type="ECO:0000313" key="5">
    <source>
        <dbReference type="Proteomes" id="UP000245591"/>
    </source>
</evidence>
<dbReference type="InterPro" id="IPR036875">
    <property type="entry name" value="Znf_CCHC_sf"/>
</dbReference>
<gene>
    <name evidence="4" type="ORF">BB558_006563</name>
</gene>
<dbReference type="PROSITE" id="PS50158">
    <property type="entry name" value="ZF_CCHC"/>
    <property type="match status" value="1"/>
</dbReference>
<dbReference type="Proteomes" id="UP000245591">
    <property type="component" value="Unassembled WGS sequence"/>
</dbReference>
<dbReference type="GO" id="GO:0008270">
    <property type="term" value="F:zinc ion binding"/>
    <property type="evidence" value="ECO:0007669"/>
    <property type="project" value="UniProtKB-KW"/>
</dbReference>
<evidence type="ECO:0000256" key="1">
    <source>
        <dbReference type="PROSITE-ProRule" id="PRU00047"/>
    </source>
</evidence>
<dbReference type="GO" id="GO:0003676">
    <property type="term" value="F:nucleic acid binding"/>
    <property type="evidence" value="ECO:0007669"/>
    <property type="project" value="InterPro"/>
</dbReference>
<keyword evidence="1" id="KW-0862">Zinc</keyword>
<keyword evidence="2" id="KW-0175">Coiled coil</keyword>
<evidence type="ECO:0000256" key="2">
    <source>
        <dbReference type="SAM" id="Coils"/>
    </source>
</evidence>
<reference evidence="4 5" key="1">
    <citation type="journal article" date="2018" name="MBio">
        <title>Comparative Genomics Reveals the Core Gene Toolbox for the Fungus-Insect Symbiosis.</title>
        <authorList>
            <person name="Wang Y."/>
            <person name="Stata M."/>
            <person name="Wang W."/>
            <person name="Stajich J.E."/>
            <person name="White M.M."/>
            <person name="Moncalvo J.M."/>
        </authorList>
    </citation>
    <scope>NUCLEOTIDE SEQUENCE [LARGE SCALE GENOMIC DNA]</scope>
    <source>
        <strain evidence="4 5">AUS-126-30</strain>
    </source>
</reference>
<feature type="non-terminal residue" evidence="4">
    <location>
        <position position="426"/>
    </location>
</feature>
<keyword evidence="1" id="KW-0479">Metal-binding</keyword>
<dbReference type="SUPFAM" id="SSF57756">
    <property type="entry name" value="Retrovirus zinc finger-like domains"/>
    <property type="match status" value="1"/>
</dbReference>
<accession>A0A2U1IXC9</accession>
<keyword evidence="5" id="KW-1185">Reference proteome</keyword>
<comment type="caution">
    <text evidence="4">The sequence shown here is derived from an EMBL/GenBank/DDBJ whole genome shotgun (WGS) entry which is preliminary data.</text>
</comment>
<keyword evidence="1" id="KW-0863">Zinc-finger</keyword>
<proteinExistence type="predicted"/>
<name>A0A2U1IXC9_SMIAN</name>
<dbReference type="InterPro" id="IPR001878">
    <property type="entry name" value="Znf_CCHC"/>
</dbReference>
<sequence>MSTKIQVPEVFDSSCNFDAEEWIERFELIGRLNGWSNEDQIQLLQLYLGKKELFWYKKNKSFFSSWETLKELFVEKYDKRELEMLSWNRILSLKQQDFNSIEDLELELENLFDKAKVGDEKVKWNCFLSCLNPKCKRKILESNVTNWKRAVNIIRDSEKLDMLLDMDKGFTLDNRDYEIKETKNKKPVTTEPPKPLTSEPMYEAIIQKFGEISINLISKMDEMVEKVYKSQTINAPRPTEYRGQYRSPQCFHCRKYGHKKYECPELRNTANISNNMNPNQLPSSGVNTIETVQIENNGKINTNKQSSLYLVDKRTREDNELEVIENNEPKKQRDLLWESDNSNLESLAKETHKVRKKLVPKIALDVEPYSLKKDLLEIQPNISFAQLIKASPPLRNELVDLCKKVEEKPVNHVASEDNKVNNCKVI</sequence>
<dbReference type="EMBL" id="MBFU01000819">
    <property type="protein sequence ID" value="PVZ97474.1"/>
    <property type="molecule type" value="Genomic_DNA"/>
</dbReference>
<dbReference type="AlphaFoldDB" id="A0A2U1IXC9"/>
<evidence type="ECO:0000313" key="4">
    <source>
        <dbReference type="EMBL" id="PVZ97474.1"/>
    </source>
</evidence>
<organism evidence="4 5">
    <name type="scientific">Smittium angustum</name>
    <dbReference type="NCBI Taxonomy" id="133377"/>
    <lineage>
        <taxon>Eukaryota</taxon>
        <taxon>Fungi</taxon>
        <taxon>Fungi incertae sedis</taxon>
        <taxon>Zoopagomycota</taxon>
        <taxon>Kickxellomycotina</taxon>
        <taxon>Harpellomycetes</taxon>
        <taxon>Harpellales</taxon>
        <taxon>Legeriomycetaceae</taxon>
        <taxon>Smittium</taxon>
    </lineage>
</organism>